<evidence type="ECO:0000259" key="2">
    <source>
        <dbReference type="SMART" id="SM00164"/>
    </source>
</evidence>
<dbReference type="SUPFAM" id="SSF47923">
    <property type="entry name" value="Ypt/Rab-GAP domain of gyp1p"/>
    <property type="match status" value="1"/>
</dbReference>
<evidence type="ECO:0000313" key="3">
    <source>
        <dbReference type="EMBL" id="CCC69573.1"/>
    </source>
</evidence>
<keyword evidence="4" id="KW-1185">Reference proteome</keyword>
<feature type="domain" description="Rab-GAP TBC" evidence="2">
    <location>
        <begin position="77"/>
        <end position="468"/>
    </location>
</feature>
<dbReference type="InParanoid" id="G0VDL1"/>
<evidence type="ECO:0000256" key="1">
    <source>
        <dbReference type="SAM" id="MobiDB-lite"/>
    </source>
</evidence>
<feature type="compositionally biased region" description="Low complexity" evidence="1">
    <location>
        <begin position="147"/>
        <end position="165"/>
    </location>
</feature>
<dbReference type="AlphaFoldDB" id="G0VDL1"/>
<dbReference type="GeneID" id="96903154"/>
<feature type="region of interest" description="Disordered" evidence="1">
    <location>
        <begin position="258"/>
        <end position="299"/>
    </location>
</feature>
<dbReference type="OMA" id="LRFKVWP"/>
<dbReference type="InterPro" id="IPR000195">
    <property type="entry name" value="Rab-GAP-TBC_dom"/>
</dbReference>
<protein>
    <recommendedName>
        <fullName evidence="2">Rab-GAP TBC domain-containing protein</fullName>
    </recommendedName>
</protein>
<dbReference type="Proteomes" id="UP000001640">
    <property type="component" value="Chromosome 3"/>
</dbReference>
<reference key="2">
    <citation type="submission" date="2011-08" db="EMBL/GenBank/DDBJ databases">
        <title>Genome sequence of Naumovozyma castellii.</title>
        <authorList>
            <person name="Gordon J.L."/>
            <person name="Armisen D."/>
            <person name="Proux-Wera E."/>
            <person name="OhEigeartaigh S.S."/>
            <person name="Byrne K.P."/>
            <person name="Wolfe K.H."/>
        </authorList>
    </citation>
    <scope>NUCLEOTIDE SEQUENCE</scope>
    <source>
        <strain>Type strain:CBS 4309</strain>
    </source>
</reference>
<gene>
    <name evidence="3" type="primary">NCAS0C05830</name>
    <name evidence="3" type="ordered locus">NCAS_0C05830</name>
</gene>
<dbReference type="KEGG" id="ncs:NCAS_0C05830"/>
<feature type="compositionally biased region" description="Polar residues" evidence="1">
    <location>
        <begin position="129"/>
        <end position="138"/>
    </location>
</feature>
<dbReference type="OrthoDB" id="27140at2759"/>
<accession>G0VDL1</accession>
<evidence type="ECO:0000313" key="4">
    <source>
        <dbReference type="Proteomes" id="UP000001640"/>
    </source>
</evidence>
<dbReference type="Gene3D" id="1.10.472.80">
    <property type="entry name" value="Ypt/Rab-GAP domain of gyp1p, domain 3"/>
    <property type="match status" value="1"/>
</dbReference>
<feature type="region of interest" description="Disordered" evidence="1">
    <location>
        <begin position="123"/>
        <end position="166"/>
    </location>
</feature>
<dbReference type="STRING" id="1064592.G0VDL1"/>
<dbReference type="InterPro" id="IPR035969">
    <property type="entry name" value="Rab-GAP_TBC_sf"/>
</dbReference>
<dbReference type="GO" id="GO:0052845">
    <property type="term" value="F:inositol-5-diphosphate-1,2,3,4,6-pentakisphosphate diphosphatase activity"/>
    <property type="evidence" value="ECO:0007669"/>
    <property type="project" value="EnsemblFungi"/>
</dbReference>
<dbReference type="EMBL" id="HE576754">
    <property type="protein sequence ID" value="CCC69573.1"/>
    <property type="molecule type" value="Genomic_DNA"/>
</dbReference>
<reference evidence="3 4" key="1">
    <citation type="journal article" date="2011" name="Proc. Natl. Acad. Sci. U.S.A.">
        <title>Evolutionary erosion of yeast sex chromosomes by mating-type switching accidents.</title>
        <authorList>
            <person name="Gordon J.L."/>
            <person name="Armisen D."/>
            <person name="Proux-Wera E."/>
            <person name="Oheigeartaigh S.S."/>
            <person name="Byrne K.P."/>
            <person name="Wolfe K.H."/>
        </authorList>
    </citation>
    <scope>NUCLEOTIDE SEQUENCE [LARGE SCALE GENOMIC DNA]</scope>
    <source>
        <strain evidence="4">ATCC 76901 / BCRC 22586 / CBS 4309 / NBRC 1992 / NRRL Y-12630</strain>
    </source>
</reference>
<dbReference type="SMART" id="SM00164">
    <property type="entry name" value="TBC"/>
    <property type="match status" value="1"/>
</dbReference>
<dbReference type="eggNOG" id="ENOG502QVXN">
    <property type="taxonomic scope" value="Eukaryota"/>
</dbReference>
<proteinExistence type="predicted"/>
<sequence>MNDSFNCKIVHVLKLTFHSFAKGFEIINQIMPDKKTPISNSHHLKNVKQQFRNRQLIETIIELININDHSSLAYIARNDGIPPQLRHLVWPILLKYHPMCISPNIFPNTVSWDSTTNSYHALNDKQKQHQLQPTSSKNTDTEDTEDNNLLSSSSTTTTTTNTNNNHDLESTIIHDLKKYFHTRHHSTNSNGKEQLLEDTLSIHEEHQIIEILKNTILKFLNKWSQIFKYENGLAWVALGLAEWCSPLPNNDNNLRGPILLTGKRHSHSHTHSSSARDTQNDNRNSKVSSPKEEEENPLSSQSLAYLYDEYPFPKKIQSKLKLTNVNSNFFLFDQLFERITLIILHSPDTTMAHRRINKEFPSQESNLTNYFPILSGGDLSFQTQVFFKTFSSILPELYQPLTEESSLQPTSVKTKWLYWWLKFSGSRSLQRQDRGRLWDLLLGWRPKPNMDTINFFLNYNNKKFDQLYKGPDKNTICDHEIFIKKNDPFWFPDLDCIALGSNKFPYDYNVFKELLYRNRYEDNPIRDQQQIEQSASSSYMLPYSLIDPHVEMIFIYIAILQYNEFKLLEFEETEILEFLNNIPMISKTDDFNFKKLYDSENNKLLPELENLSSTATIASTNNNSTTSIANKSLSSMSSTTSASHMLIELGNDGKSSHSFNNLLNMAGDIWRKWLWRELEETSTNDG</sequence>
<organism evidence="3 4">
    <name type="scientific">Naumovozyma castellii</name>
    <name type="common">Yeast</name>
    <name type="synonym">Saccharomyces castellii</name>
    <dbReference type="NCBI Taxonomy" id="27288"/>
    <lineage>
        <taxon>Eukaryota</taxon>
        <taxon>Fungi</taxon>
        <taxon>Dikarya</taxon>
        <taxon>Ascomycota</taxon>
        <taxon>Saccharomycotina</taxon>
        <taxon>Saccharomycetes</taxon>
        <taxon>Saccharomycetales</taxon>
        <taxon>Saccharomycetaceae</taxon>
        <taxon>Naumovozyma</taxon>
    </lineage>
</organism>
<dbReference type="FunCoup" id="G0VDL1">
    <property type="interactions" value="67"/>
</dbReference>
<dbReference type="RefSeq" id="XP_003675937.1">
    <property type="nucleotide sequence ID" value="XM_003675889.1"/>
</dbReference>
<dbReference type="GO" id="GO:0071543">
    <property type="term" value="P:diphosphoinositol polyphosphate metabolic process"/>
    <property type="evidence" value="ECO:0007669"/>
    <property type="project" value="EnsemblFungi"/>
</dbReference>
<dbReference type="HOGENOM" id="CLU_028817_0_0_1"/>
<name>G0VDL1_NAUCA</name>